<evidence type="ECO:0000256" key="1">
    <source>
        <dbReference type="ARBA" id="ARBA00009031"/>
    </source>
</evidence>
<accession>A0AAX3F1D0</accession>
<evidence type="ECO:0000313" key="6">
    <source>
        <dbReference type="EMBL" id="UZW64787.1"/>
    </source>
</evidence>
<evidence type="ECO:0000259" key="5">
    <source>
        <dbReference type="Pfam" id="PF03305"/>
    </source>
</evidence>
<gene>
    <name evidence="6" type="ORF">OIE46_01830</name>
</gene>
<feature type="chain" id="PRO_5043455369" evidence="3">
    <location>
        <begin position="21"/>
        <end position="770"/>
    </location>
</feature>
<dbReference type="Pfam" id="PF03305">
    <property type="entry name" value="Lipoprotein_X"/>
    <property type="match status" value="1"/>
</dbReference>
<feature type="domain" description="Mycoplasma lipoprotein C-terminal" evidence="4">
    <location>
        <begin position="620"/>
        <end position="743"/>
    </location>
</feature>
<sequence length="770" mass="83699">MKNKKIVLAASGALSVFALSSVISCGDKTDGGSGGNTGSEFNIKQNEVSPEEWKRINNSSVGVNPSARDKKFDQDASDRIVLGAPWSKGEERFRVLQRFAEVYNADAEVKVSPFYKQLVVQNAGNGYSDGNKQVANYLRARNTSSFYNLTLNYSNVAARLAEYDMLLNFNSLDRRLNVDLSSFSPQFTGENTRTSFVVNAGSYILPFLKSGTTLAVNAPVLSYILDKMQENGATLKMSDSDFKSFYDDLKAKGAADREAVKELWGEVSNDGKAALSGYEVSMDTFRAFSPLTDFAKKAQDLFTKTRNNPSGQLHIIGIDDPAGTYQSQVLAANGGDYSLGVEVPTKTNGVPGASYTGLTSNGSQTQVKGKEIYDKFVETSKNGGLVFQNNAGSVRTTTLMITHRFAMGIVSTSHWGRSYIDSTKVTNSKEYVNSEVSSYSTSTLNSGVVEAATKTANYKVDYTLKKRATDKKPSYEVYLSTSDVQESALGRNGYKLDKKADDAAFKAGVAAKTETSKVLVLFQNTGQDSKADLDKMVKKVQSAASASNSNFVYMGTGKSSRGISAVFVLVKDGMTDGTALSSLGYTVKSITTANQLNENEIIALNVPGKWKNENPKNVVYVQGPSLIGIHSNEAGNNATRLFLKWLLSNKKLNFDATDATKMETAIEYFQRKVGYVTPTTEFSKPATKQIFEGLKNPYALSAYNQFLLVSTDPDKNIAYYSPGTTVQNDFRSGINSQFSTVQNSSQNGTDAPTFDQFAESVVSTVRATNN</sequence>
<feature type="region of interest" description="Disordered" evidence="2">
    <location>
        <begin position="29"/>
        <end position="48"/>
    </location>
</feature>
<evidence type="ECO:0000313" key="7">
    <source>
        <dbReference type="Proteomes" id="UP001164481"/>
    </source>
</evidence>
<protein>
    <submittedName>
        <fullName evidence="6">P80 family lipoprotein</fullName>
    </submittedName>
</protein>
<keyword evidence="6" id="KW-0449">Lipoprotein</keyword>
<dbReference type="Proteomes" id="UP001164481">
    <property type="component" value="Chromosome"/>
</dbReference>
<dbReference type="PROSITE" id="PS51257">
    <property type="entry name" value="PROKAR_LIPOPROTEIN"/>
    <property type="match status" value="1"/>
</dbReference>
<name>A0AAX3F1D0_MYCSY</name>
<dbReference type="RefSeq" id="WP_267274398.1">
    <property type="nucleotide sequence ID" value="NZ_CP107525.1"/>
</dbReference>
<dbReference type="EMBL" id="CP107525">
    <property type="protein sequence ID" value="UZW64787.1"/>
    <property type="molecule type" value="Genomic_DNA"/>
</dbReference>
<dbReference type="AlphaFoldDB" id="A0AAX3F1D0"/>
<dbReference type="NCBIfam" id="NF045826">
    <property type="entry name" value="lipo_P68"/>
    <property type="match status" value="1"/>
</dbReference>
<reference evidence="6" key="1">
    <citation type="submission" date="2022-10" db="EMBL/GenBank/DDBJ databases">
        <authorList>
            <person name="Wei X."/>
        </authorList>
    </citation>
    <scope>NUCLEOTIDE SEQUENCE</scope>
    <source>
        <strain evidence="6">SD2</strain>
    </source>
</reference>
<evidence type="ECO:0000256" key="2">
    <source>
        <dbReference type="SAM" id="MobiDB-lite"/>
    </source>
</evidence>
<dbReference type="Pfam" id="PF03202">
    <property type="entry name" value="Lipoprotein_10"/>
    <property type="match status" value="1"/>
</dbReference>
<dbReference type="InterPro" id="IPR004984">
    <property type="entry name" value="Mycoplasma_lipoprotein_cen_dom"/>
</dbReference>
<dbReference type="InterPro" id="IPR054825">
    <property type="entry name" value="P68-like"/>
</dbReference>
<feature type="signal peptide" evidence="3">
    <location>
        <begin position="1"/>
        <end position="20"/>
    </location>
</feature>
<proteinExistence type="inferred from homology"/>
<feature type="compositionally biased region" description="Polar residues" evidence="2">
    <location>
        <begin position="38"/>
        <end position="48"/>
    </location>
</feature>
<feature type="domain" description="Mycoplasma lipoprotein central" evidence="5">
    <location>
        <begin position="256"/>
        <end position="423"/>
    </location>
</feature>
<comment type="similarity">
    <text evidence="1">Belongs to the MG185/MG260 family.</text>
</comment>
<organism evidence="6 7">
    <name type="scientific">Mycoplasmopsis synoviae</name>
    <name type="common">Mycoplasma synoviae</name>
    <dbReference type="NCBI Taxonomy" id="2109"/>
    <lineage>
        <taxon>Bacteria</taxon>
        <taxon>Bacillati</taxon>
        <taxon>Mycoplasmatota</taxon>
        <taxon>Mycoplasmoidales</taxon>
        <taxon>Metamycoplasmataceae</taxon>
        <taxon>Mycoplasmopsis</taxon>
    </lineage>
</organism>
<evidence type="ECO:0000256" key="3">
    <source>
        <dbReference type="SAM" id="SignalP"/>
    </source>
</evidence>
<reference evidence="6" key="2">
    <citation type="submission" date="2022-11" db="EMBL/GenBank/DDBJ databases">
        <title>complete genomes of mycoplasma synoviae ZX313 strain and SD2 strain.</title>
        <authorList>
            <person name="Zhong Q."/>
        </authorList>
    </citation>
    <scope>NUCLEOTIDE SEQUENCE</scope>
    <source>
        <strain evidence="6">SD2</strain>
    </source>
</reference>
<keyword evidence="3" id="KW-0732">Signal</keyword>
<evidence type="ECO:0000259" key="4">
    <source>
        <dbReference type="Pfam" id="PF03202"/>
    </source>
</evidence>
<dbReference type="InterPro" id="IPR004890">
    <property type="entry name" value="Lipoprotein_10_C"/>
</dbReference>